<evidence type="ECO:0000313" key="12">
    <source>
        <dbReference type="Proteomes" id="UP000245765"/>
    </source>
</evidence>
<proteinExistence type="inferred from homology"/>
<evidence type="ECO:0000256" key="3">
    <source>
        <dbReference type="ARBA" id="ARBA00004964"/>
    </source>
</evidence>
<evidence type="ECO:0000256" key="1">
    <source>
        <dbReference type="ARBA" id="ARBA00001478"/>
    </source>
</evidence>
<organism evidence="11 12">
    <name type="scientific">Falsiroseomonas bella</name>
    <dbReference type="NCBI Taxonomy" id="2184016"/>
    <lineage>
        <taxon>Bacteria</taxon>
        <taxon>Pseudomonadati</taxon>
        <taxon>Pseudomonadota</taxon>
        <taxon>Alphaproteobacteria</taxon>
        <taxon>Acetobacterales</taxon>
        <taxon>Roseomonadaceae</taxon>
        <taxon>Falsiroseomonas</taxon>
    </lineage>
</organism>
<comment type="catalytic activity">
    <reaction evidence="1 8">
        <text>[(1-&gt;4)-alpha-D-glucosyl](n) + ADP-alpha-D-glucose = [(1-&gt;4)-alpha-D-glucosyl](n+1) + ADP + H(+)</text>
        <dbReference type="Rhea" id="RHEA:18189"/>
        <dbReference type="Rhea" id="RHEA-COMP:9584"/>
        <dbReference type="Rhea" id="RHEA-COMP:9587"/>
        <dbReference type="ChEBI" id="CHEBI:15378"/>
        <dbReference type="ChEBI" id="CHEBI:15444"/>
        <dbReference type="ChEBI" id="CHEBI:57498"/>
        <dbReference type="ChEBI" id="CHEBI:456216"/>
        <dbReference type="EC" id="2.4.1.21"/>
    </reaction>
</comment>
<evidence type="ECO:0000256" key="2">
    <source>
        <dbReference type="ARBA" id="ARBA00002764"/>
    </source>
</evidence>
<evidence type="ECO:0000313" key="11">
    <source>
        <dbReference type="EMBL" id="PWS34705.1"/>
    </source>
</evidence>
<evidence type="ECO:0000256" key="8">
    <source>
        <dbReference type="HAMAP-Rule" id="MF_00484"/>
    </source>
</evidence>
<feature type="domain" description="Glycosyl transferase family 1" evidence="9">
    <location>
        <begin position="292"/>
        <end position="450"/>
    </location>
</feature>
<gene>
    <name evidence="8" type="primary">glgA</name>
    <name evidence="11" type="ORF">DFH01_24600</name>
</gene>
<name>A0A317F7I5_9PROT</name>
<comment type="pathway">
    <text evidence="3 8">Glycan biosynthesis; glycogen biosynthesis.</text>
</comment>
<dbReference type="AlphaFoldDB" id="A0A317F7I5"/>
<dbReference type="HAMAP" id="MF_00484">
    <property type="entry name" value="Glycogen_synth"/>
    <property type="match status" value="1"/>
</dbReference>
<evidence type="ECO:0000256" key="5">
    <source>
        <dbReference type="ARBA" id="ARBA00022676"/>
    </source>
</evidence>
<dbReference type="GO" id="GO:0005978">
    <property type="term" value="P:glycogen biosynthetic process"/>
    <property type="evidence" value="ECO:0007669"/>
    <property type="project" value="UniProtKB-UniRule"/>
</dbReference>
<evidence type="ECO:0000256" key="4">
    <source>
        <dbReference type="ARBA" id="ARBA00010281"/>
    </source>
</evidence>
<dbReference type="OrthoDB" id="9808590at2"/>
<dbReference type="EC" id="2.4.1.21" evidence="8"/>
<dbReference type="NCBIfam" id="TIGR02095">
    <property type="entry name" value="glgA"/>
    <property type="match status" value="1"/>
</dbReference>
<sequence length="483" mass="50519">MALRVLAVASECAPLLKTGGLADVVGALPGVLAAQGVAVTTLLPGYPAVMKALGATSALRRFDDLFGGPARLLRGSAAGLDLLVLDAPHLYDRPGSPYLAPHGGEWEDNGIRFAALGVAAALAATGAVGGLSFDAVHAHDWQAGLVPAYLRFAPGPRKPAMFTVHNLAFQGKFPLSLFHRLGLPAEALSVQGLEYYGTVGFLKAGLWYADRITTVSPTYAAEIGTPTLGMGLDGLLRGRGGHVSGILNGLDTVDFDPARDPRLVARFDATDPASRAANKAALQRRMGLAESRDTLLFGFVGRLAWQKGVDMLLGAVPTMLGEGAQLALLGTGEWGLEEGCRGAAAAHPGRIGAHVGFDEALARLVYAGADVILVPSRFEPCGLAQLAALRYGALPLVAHVGGLVDSVVDANEMALAEGIGTGFHFSPATQEMLAATILRVARLWRDQAMWRRLQANALRADVSWARSASRYAALFHEMVADAG</sequence>
<dbReference type="NCBIfam" id="NF001899">
    <property type="entry name" value="PRK00654.1-2"/>
    <property type="match status" value="1"/>
</dbReference>
<evidence type="ECO:0000259" key="9">
    <source>
        <dbReference type="Pfam" id="PF00534"/>
    </source>
</evidence>
<dbReference type="PANTHER" id="PTHR45825">
    <property type="entry name" value="GRANULE-BOUND STARCH SYNTHASE 1, CHLOROPLASTIC/AMYLOPLASTIC"/>
    <property type="match status" value="1"/>
</dbReference>
<dbReference type="GO" id="GO:0009011">
    <property type="term" value="F:alpha-1,4-glucan glucosyltransferase (ADP-glucose donor) activity"/>
    <property type="evidence" value="ECO:0007669"/>
    <property type="project" value="UniProtKB-UniRule"/>
</dbReference>
<dbReference type="Pfam" id="PF00534">
    <property type="entry name" value="Glycos_transf_1"/>
    <property type="match status" value="1"/>
</dbReference>
<dbReference type="GO" id="GO:0004373">
    <property type="term" value="F:alpha-1,4-glucan glucosyltransferase (UDP-glucose donor) activity"/>
    <property type="evidence" value="ECO:0007669"/>
    <property type="project" value="InterPro"/>
</dbReference>
<keyword evidence="5 8" id="KW-0328">Glycosyltransferase</keyword>
<keyword evidence="12" id="KW-1185">Reference proteome</keyword>
<comment type="similarity">
    <text evidence="4 8">Belongs to the glycosyltransferase 1 family. Bacterial/plant glycogen synthase subfamily.</text>
</comment>
<dbReference type="SUPFAM" id="SSF53756">
    <property type="entry name" value="UDP-Glycosyltransferase/glycogen phosphorylase"/>
    <property type="match status" value="1"/>
</dbReference>
<dbReference type="UniPathway" id="UPA00164"/>
<dbReference type="PANTHER" id="PTHR45825:SF11">
    <property type="entry name" value="ALPHA AMYLASE DOMAIN-CONTAINING PROTEIN"/>
    <property type="match status" value="1"/>
</dbReference>
<evidence type="ECO:0000259" key="10">
    <source>
        <dbReference type="Pfam" id="PF08323"/>
    </source>
</evidence>
<evidence type="ECO:0000256" key="7">
    <source>
        <dbReference type="ARBA" id="ARBA00023056"/>
    </source>
</evidence>
<dbReference type="Gene3D" id="3.40.50.2000">
    <property type="entry name" value="Glycogen Phosphorylase B"/>
    <property type="match status" value="2"/>
</dbReference>
<reference evidence="12" key="1">
    <citation type="submission" date="2018-05" db="EMBL/GenBank/DDBJ databases">
        <authorList>
            <person name="Du Z."/>
            <person name="Wang X."/>
        </authorList>
    </citation>
    <scope>NUCLEOTIDE SEQUENCE [LARGE SCALE GENOMIC DNA]</scope>
    <source>
        <strain evidence="12">CQN31</strain>
    </source>
</reference>
<comment type="function">
    <text evidence="2 8">Synthesizes alpha-1,4-glucan chains using ADP-glucose.</text>
</comment>
<protein>
    <recommendedName>
        <fullName evidence="8">Glycogen synthase</fullName>
        <ecNumber evidence="8">2.4.1.21</ecNumber>
    </recommendedName>
    <alternativeName>
        <fullName evidence="8">Starch [bacterial glycogen] synthase</fullName>
    </alternativeName>
</protein>
<dbReference type="EMBL" id="QGNA01000006">
    <property type="protein sequence ID" value="PWS34705.1"/>
    <property type="molecule type" value="Genomic_DNA"/>
</dbReference>
<dbReference type="CDD" id="cd03791">
    <property type="entry name" value="GT5_Glycogen_synthase_DULL1-like"/>
    <property type="match status" value="1"/>
</dbReference>
<keyword evidence="7 8" id="KW-0320">Glycogen biosynthesis</keyword>
<dbReference type="InterPro" id="IPR011835">
    <property type="entry name" value="GS/SS"/>
</dbReference>
<feature type="binding site" evidence="8">
    <location>
        <position position="17"/>
    </location>
    <ligand>
        <name>ADP-alpha-D-glucose</name>
        <dbReference type="ChEBI" id="CHEBI:57498"/>
    </ligand>
</feature>
<accession>A0A317F7I5</accession>
<dbReference type="Pfam" id="PF08323">
    <property type="entry name" value="Glyco_transf_5"/>
    <property type="match status" value="1"/>
</dbReference>
<dbReference type="InterPro" id="IPR001296">
    <property type="entry name" value="Glyco_trans_1"/>
</dbReference>
<dbReference type="GO" id="GO:0005829">
    <property type="term" value="C:cytosol"/>
    <property type="evidence" value="ECO:0007669"/>
    <property type="project" value="TreeGrafter"/>
</dbReference>
<dbReference type="InterPro" id="IPR013534">
    <property type="entry name" value="Starch_synth_cat_dom"/>
</dbReference>
<dbReference type="Proteomes" id="UP000245765">
    <property type="component" value="Unassembled WGS sequence"/>
</dbReference>
<keyword evidence="6 8" id="KW-0808">Transferase</keyword>
<evidence type="ECO:0000256" key="6">
    <source>
        <dbReference type="ARBA" id="ARBA00022679"/>
    </source>
</evidence>
<feature type="domain" description="Starch synthase catalytic" evidence="10">
    <location>
        <begin position="4"/>
        <end position="237"/>
    </location>
</feature>
<comment type="caution">
    <text evidence="11">The sequence shown here is derived from an EMBL/GenBank/DDBJ whole genome shotgun (WGS) entry which is preliminary data.</text>
</comment>